<dbReference type="RefSeq" id="WP_077344966.1">
    <property type="nucleotide sequence ID" value="NZ_CATYED010000014.1"/>
</dbReference>
<dbReference type="Gene3D" id="3.40.50.300">
    <property type="entry name" value="P-loop containing nucleotide triphosphate hydrolases"/>
    <property type="match status" value="1"/>
</dbReference>
<name>A0A1V0BH93_9BURK</name>
<dbReference type="SUPFAM" id="SSF52540">
    <property type="entry name" value="P-loop containing nucleoside triphosphate hydrolases"/>
    <property type="match status" value="1"/>
</dbReference>
<dbReference type="InterPro" id="IPR017746">
    <property type="entry name" value="Cellulose_synthase_operon_BcsQ"/>
</dbReference>
<dbReference type="GeneID" id="83040547"/>
<evidence type="ECO:0000313" key="2">
    <source>
        <dbReference type="Proteomes" id="UP000242792"/>
    </source>
</evidence>
<sequence length="250" mass="27358">MPLIVFASSAGGVGCSATAAHCAHLFQQMGRPSLAIDFCMNNGLALALGLAEIPESGWTTSPPQREDSDSWQSAVLQAPNGLHLLPHGAPHAMHTTTVPTSLYQLLSTSDHVCVVDVGQNLATYAPDLLPLTDVLIVCTRAQAYAQQQLQHMLRELSKCESRPCTLRILANRYDVRRPSQKDALSQMMRTWPDSFLIDTIHEDEHLALSMAQGIPVHECYPQAQVAHDLHGVSHHLMKLLDTPDSKETCL</sequence>
<dbReference type="PANTHER" id="PTHR13696:SF99">
    <property type="entry name" value="COBYRINIC ACID AC-DIAMIDE SYNTHASE"/>
    <property type="match status" value="1"/>
</dbReference>
<dbReference type="InterPro" id="IPR050678">
    <property type="entry name" value="DNA_Partitioning_ATPase"/>
</dbReference>
<proteinExistence type="predicted"/>
<dbReference type="OrthoDB" id="5288747at2"/>
<dbReference type="KEGG" id="cke:B5M06_14640"/>
<protein>
    <recommendedName>
        <fullName evidence="3">Cellulose synthase operon protein YhjQ</fullName>
    </recommendedName>
</protein>
<dbReference type="Pfam" id="PF06564">
    <property type="entry name" value="CBP_BcsQ"/>
    <property type="match status" value="1"/>
</dbReference>
<gene>
    <name evidence="1" type="ORF">B5M06_14640</name>
</gene>
<evidence type="ECO:0000313" key="1">
    <source>
        <dbReference type="EMBL" id="AQZ99303.1"/>
    </source>
</evidence>
<dbReference type="InterPro" id="IPR027417">
    <property type="entry name" value="P-loop_NTPase"/>
</dbReference>
<accession>A0A1V0BH93</accession>
<dbReference type="EMBL" id="CP020121">
    <property type="protein sequence ID" value="AQZ99303.1"/>
    <property type="molecule type" value="Genomic_DNA"/>
</dbReference>
<organism evidence="1 2">
    <name type="scientific">Comamonas kerstersii</name>
    <dbReference type="NCBI Taxonomy" id="225992"/>
    <lineage>
        <taxon>Bacteria</taxon>
        <taxon>Pseudomonadati</taxon>
        <taxon>Pseudomonadota</taxon>
        <taxon>Betaproteobacteria</taxon>
        <taxon>Burkholderiales</taxon>
        <taxon>Comamonadaceae</taxon>
        <taxon>Comamonas</taxon>
    </lineage>
</organism>
<dbReference type="PANTHER" id="PTHR13696">
    <property type="entry name" value="P-LOOP CONTAINING NUCLEOSIDE TRIPHOSPHATE HYDROLASE"/>
    <property type="match status" value="1"/>
</dbReference>
<evidence type="ECO:0008006" key="3">
    <source>
        <dbReference type="Google" id="ProtNLM"/>
    </source>
</evidence>
<dbReference type="AlphaFoldDB" id="A0A1V0BH93"/>
<reference evidence="1 2" key="1">
    <citation type="submission" date="2017-03" db="EMBL/GenBank/DDBJ databases">
        <title>Rapid Whole Genome Sequencing of Comamonas kerstersii Causing Continuous ambulatory Peritoneal Dialysis-Associated Peritonitis.</title>
        <authorList>
            <person name="Zheng B."/>
        </authorList>
    </citation>
    <scope>NUCLEOTIDE SEQUENCE [LARGE SCALE GENOMIC DNA]</scope>
    <source>
        <strain evidence="1 2">8943</strain>
    </source>
</reference>
<dbReference type="Proteomes" id="UP000242792">
    <property type="component" value="Chromosome"/>
</dbReference>